<dbReference type="GO" id="GO:0004803">
    <property type="term" value="F:transposase activity"/>
    <property type="evidence" value="ECO:0007669"/>
    <property type="project" value="InterPro"/>
</dbReference>
<proteinExistence type="predicted"/>
<dbReference type="EMBL" id="CYHG01000020">
    <property type="protein sequence ID" value="CUB06671.1"/>
    <property type="molecule type" value="Genomic_DNA"/>
</dbReference>
<organism evidence="3 4">
    <name type="scientific">Marinomonas fungiae</name>
    <dbReference type="NCBI Taxonomy" id="1137284"/>
    <lineage>
        <taxon>Bacteria</taxon>
        <taxon>Pseudomonadati</taxon>
        <taxon>Pseudomonadota</taxon>
        <taxon>Gammaproteobacteria</taxon>
        <taxon>Oceanospirillales</taxon>
        <taxon>Oceanospirillaceae</taxon>
        <taxon>Marinomonas</taxon>
    </lineage>
</organism>
<dbReference type="InterPro" id="IPR003346">
    <property type="entry name" value="Transposase_20"/>
</dbReference>
<protein>
    <submittedName>
        <fullName evidence="3">Transposase</fullName>
    </submittedName>
</protein>
<dbReference type="STRING" id="1137284.GCA_001418205_03718"/>
<gene>
    <name evidence="3" type="ORF">Ga0061065_12051</name>
</gene>
<dbReference type="NCBIfam" id="NF033542">
    <property type="entry name" value="transpos_IS110"/>
    <property type="match status" value="1"/>
</dbReference>
<evidence type="ECO:0000259" key="1">
    <source>
        <dbReference type="Pfam" id="PF01548"/>
    </source>
</evidence>
<dbReference type="RefSeq" id="WP_055464709.1">
    <property type="nucleotide sequence ID" value="NZ_CYHG01000020.1"/>
</dbReference>
<dbReference type="PANTHER" id="PTHR33055:SF3">
    <property type="entry name" value="PUTATIVE TRANSPOSASE FOR IS117-RELATED"/>
    <property type="match status" value="1"/>
</dbReference>
<dbReference type="Pfam" id="PF01548">
    <property type="entry name" value="DEDD_Tnp_IS110"/>
    <property type="match status" value="1"/>
</dbReference>
<dbReference type="Proteomes" id="UP000182769">
    <property type="component" value="Unassembled WGS sequence"/>
</dbReference>
<dbReference type="GO" id="GO:0006313">
    <property type="term" value="P:DNA transposition"/>
    <property type="evidence" value="ECO:0007669"/>
    <property type="project" value="InterPro"/>
</dbReference>
<dbReference type="InterPro" id="IPR047650">
    <property type="entry name" value="Transpos_IS110"/>
</dbReference>
<evidence type="ECO:0000313" key="4">
    <source>
        <dbReference type="Proteomes" id="UP000182769"/>
    </source>
</evidence>
<evidence type="ECO:0000259" key="2">
    <source>
        <dbReference type="Pfam" id="PF02371"/>
    </source>
</evidence>
<dbReference type="AlphaFoldDB" id="A0A0K6IU82"/>
<keyword evidence="4" id="KW-1185">Reference proteome</keyword>
<name>A0A0K6IU82_9GAMM</name>
<feature type="domain" description="Transposase IS116/IS110/IS902 C-terminal" evidence="2">
    <location>
        <begin position="212"/>
        <end position="289"/>
    </location>
</feature>
<sequence length="341" mass="38034">MKNISILSIDLAKNVFQLHGQNKQGKQVLKKRLRREELRSTIANLPPCLIAMEACIGAHAWARQFMKMGHQVKLLAPQYVKPFVRVNKNDQRDAAAIALAASLPSIPSVSVKSEEQLDLQAIHRVRERLVRERVATGNEIRGLLADMGVVIPTGEAAIKNLLPTLLEDAEQPITHRGRLLLDDLRSQWLEKEAHVKRYDRILKEYSKGNEECQKLMDIPGLGIINASLLWCYIGDAKRFGSGRHVAASLGLVPKQASSGEKEKHKGISKQGNKYLRKQLVHGARAAYRVLLKDGATGRLADWAKRMKSSGKHPNKIVVALANKLTRIAWSLLSKADAHYQS</sequence>
<dbReference type="GO" id="GO:0003677">
    <property type="term" value="F:DNA binding"/>
    <property type="evidence" value="ECO:0007669"/>
    <property type="project" value="InterPro"/>
</dbReference>
<dbReference type="InterPro" id="IPR002525">
    <property type="entry name" value="Transp_IS110-like_N"/>
</dbReference>
<reference evidence="4" key="1">
    <citation type="submission" date="2015-08" db="EMBL/GenBank/DDBJ databases">
        <authorList>
            <person name="Varghese N."/>
        </authorList>
    </citation>
    <scope>NUCLEOTIDE SEQUENCE [LARGE SCALE GENOMIC DNA]</scope>
    <source>
        <strain evidence="4">JCM 18476</strain>
    </source>
</reference>
<accession>A0A0K6IU82</accession>
<dbReference type="Pfam" id="PF02371">
    <property type="entry name" value="Transposase_20"/>
    <property type="match status" value="1"/>
</dbReference>
<evidence type="ECO:0000313" key="3">
    <source>
        <dbReference type="EMBL" id="CUB06671.1"/>
    </source>
</evidence>
<dbReference type="PANTHER" id="PTHR33055">
    <property type="entry name" value="TRANSPOSASE FOR INSERTION SEQUENCE ELEMENT IS1111A"/>
    <property type="match status" value="1"/>
</dbReference>
<feature type="domain" description="Transposase IS110-like N-terminal" evidence="1">
    <location>
        <begin position="9"/>
        <end position="145"/>
    </location>
</feature>